<evidence type="ECO:0000313" key="1">
    <source>
        <dbReference type="EMBL" id="GAG76986.1"/>
    </source>
</evidence>
<proteinExistence type="predicted"/>
<dbReference type="InterPro" id="IPR003718">
    <property type="entry name" value="OsmC/Ohr_fam"/>
</dbReference>
<dbReference type="PANTHER" id="PTHR35368:SF1">
    <property type="entry name" value="HYDROPEROXIDE REDUCTASE"/>
    <property type="match status" value="1"/>
</dbReference>
<dbReference type="EMBL" id="BART01016050">
    <property type="protein sequence ID" value="GAG76986.1"/>
    <property type="molecule type" value="Genomic_DNA"/>
</dbReference>
<name>X1BXW9_9ZZZZ</name>
<accession>X1BXW9</accession>
<dbReference type="PANTHER" id="PTHR35368">
    <property type="entry name" value="HYDROPEROXIDE REDUCTASE"/>
    <property type="match status" value="1"/>
</dbReference>
<comment type="caution">
    <text evidence="1">The sequence shown here is derived from an EMBL/GenBank/DDBJ whole genome shotgun (WGS) entry which is preliminary data.</text>
</comment>
<dbReference type="InterPro" id="IPR052924">
    <property type="entry name" value="OsmC/Ohr_hydroprdx_reductase"/>
</dbReference>
<dbReference type="SUPFAM" id="SSF82784">
    <property type="entry name" value="OsmC-like"/>
    <property type="match status" value="1"/>
</dbReference>
<evidence type="ECO:0008006" key="2">
    <source>
        <dbReference type="Google" id="ProtNLM"/>
    </source>
</evidence>
<gene>
    <name evidence="1" type="ORF">S01H4_30995</name>
</gene>
<dbReference type="InterPro" id="IPR015946">
    <property type="entry name" value="KH_dom-like_a/b"/>
</dbReference>
<dbReference type="InterPro" id="IPR036102">
    <property type="entry name" value="OsmC/Ohrsf"/>
</dbReference>
<reference evidence="1" key="1">
    <citation type="journal article" date="2014" name="Front. Microbiol.">
        <title>High frequency of phylogenetically diverse reductive dehalogenase-homologous genes in deep subseafloor sedimentary metagenomes.</title>
        <authorList>
            <person name="Kawai M."/>
            <person name="Futagami T."/>
            <person name="Toyoda A."/>
            <person name="Takaki Y."/>
            <person name="Nishi S."/>
            <person name="Hori S."/>
            <person name="Arai W."/>
            <person name="Tsubouchi T."/>
            <person name="Morono Y."/>
            <person name="Uchiyama I."/>
            <person name="Ito T."/>
            <person name="Fujiyama A."/>
            <person name="Inagaki F."/>
            <person name="Takami H."/>
        </authorList>
    </citation>
    <scope>NUCLEOTIDE SEQUENCE</scope>
    <source>
        <strain evidence="1">Expedition CK06-06</strain>
    </source>
</reference>
<sequence length="145" mass="16401">MVKTLKVQAKWIQGTKLESETRGFKLTIDKPLKENGTNLGPKPAELSLQALGGCILFAYLYAAEKLRVDIEDLKVDLEGEVVPGGWTDEQNRKRPGFKQVRFMVQVKTKNSKEKIEQVHQLAQQVSPMYDNFSHPVKLEGTFSIL</sequence>
<dbReference type="AlphaFoldDB" id="X1BXW9"/>
<protein>
    <recommendedName>
        <fullName evidence="2">OsmC family protein</fullName>
    </recommendedName>
</protein>
<dbReference type="Pfam" id="PF02566">
    <property type="entry name" value="OsmC"/>
    <property type="match status" value="1"/>
</dbReference>
<organism evidence="1">
    <name type="scientific">marine sediment metagenome</name>
    <dbReference type="NCBI Taxonomy" id="412755"/>
    <lineage>
        <taxon>unclassified sequences</taxon>
        <taxon>metagenomes</taxon>
        <taxon>ecological metagenomes</taxon>
    </lineage>
</organism>
<dbReference type="Gene3D" id="3.30.300.20">
    <property type="match status" value="1"/>
</dbReference>